<evidence type="ECO:0000313" key="2">
    <source>
        <dbReference type="Proteomes" id="UP000323426"/>
    </source>
</evidence>
<comment type="caution">
    <text evidence="1">The sequence shown here is derived from an EMBL/GenBank/DDBJ whole genome shotgun (WGS) entry which is preliminary data.</text>
</comment>
<protein>
    <submittedName>
        <fullName evidence="1">Uncharacterized protein</fullName>
    </submittedName>
</protein>
<evidence type="ECO:0000313" key="1">
    <source>
        <dbReference type="EMBL" id="KAA5541288.1"/>
    </source>
</evidence>
<sequence>MKKALCLLMVCSWVFQFCSSGEEPEPPKRNYLSFKMNGVVYTLRPDEFKGNSFANNNFNIQNTTTVSASPFQFDIRKVGSDICGIIVPKNYQMPFVNSRENCTFDLAAVAPDGSPLPPEKVYYYQSGNITFTKTACGPRPAFNILCLCTQQTPMCDLSGTFELTFRNGLNETVTLSEGKILMYDVFQ</sequence>
<dbReference type="Proteomes" id="UP000323426">
    <property type="component" value="Unassembled WGS sequence"/>
</dbReference>
<organism evidence="1 2">
    <name type="scientific">Adhaeribacter rhizoryzae</name>
    <dbReference type="NCBI Taxonomy" id="2607907"/>
    <lineage>
        <taxon>Bacteria</taxon>
        <taxon>Pseudomonadati</taxon>
        <taxon>Bacteroidota</taxon>
        <taxon>Cytophagia</taxon>
        <taxon>Cytophagales</taxon>
        <taxon>Hymenobacteraceae</taxon>
        <taxon>Adhaeribacter</taxon>
    </lineage>
</organism>
<dbReference type="RefSeq" id="WP_150091673.1">
    <property type="nucleotide sequence ID" value="NZ_VWSF01000022.1"/>
</dbReference>
<name>A0A5M6D1A9_9BACT</name>
<gene>
    <name evidence="1" type="ORF">F0145_21030</name>
</gene>
<keyword evidence="2" id="KW-1185">Reference proteome</keyword>
<reference evidence="1 2" key="1">
    <citation type="submission" date="2019-09" db="EMBL/GenBank/DDBJ databases">
        <title>Genome sequence and assembly of Adhaeribacter sp.</title>
        <authorList>
            <person name="Chhetri G."/>
        </authorList>
    </citation>
    <scope>NUCLEOTIDE SEQUENCE [LARGE SCALE GENOMIC DNA]</scope>
    <source>
        <strain evidence="1 2">DK36</strain>
    </source>
</reference>
<dbReference type="EMBL" id="VWSF01000022">
    <property type="protein sequence ID" value="KAA5541288.1"/>
    <property type="molecule type" value="Genomic_DNA"/>
</dbReference>
<accession>A0A5M6D1A9</accession>
<dbReference type="AlphaFoldDB" id="A0A5M6D1A9"/>
<proteinExistence type="predicted"/>